<name>A0A135Z8M5_GARVA</name>
<feature type="region of interest" description="Disordered" evidence="1">
    <location>
        <begin position="249"/>
        <end position="271"/>
    </location>
</feature>
<comment type="caution">
    <text evidence="3">The sequence shown here is derived from an EMBL/GenBank/DDBJ whole genome shotgun (WGS) entry which is preliminary data.</text>
</comment>
<dbReference type="PATRIC" id="fig|2702.101.peg.478"/>
<dbReference type="EMBL" id="LSRC01000018">
    <property type="protein sequence ID" value="KXI17985.1"/>
    <property type="molecule type" value="Genomic_DNA"/>
</dbReference>
<dbReference type="NCBIfam" id="NF040712">
    <property type="entry name" value="SepH"/>
    <property type="match status" value="1"/>
</dbReference>
<protein>
    <recommendedName>
        <fullName evidence="2">DUF3071 domain-containing protein</fullName>
    </recommendedName>
</protein>
<dbReference type="Proteomes" id="UP000070505">
    <property type="component" value="Unassembled WGS sequence"/>
</dbReference>
<evidence type="ECO:0000259" key="2">
    <source>
        <dbReference type="Pfam" id="PF11268"/>
    </source>
</evidence>
<organism evidence="3 4">
    <name type="scientific">Gardnerella vaginalis</name>
    <dbReference type="NCBI Taxonomy" id="2702"/>
    <lineage>
        <taxon>Bacteria</taxon>
        <taxon>Bacillati</taxon>
        <taxon>Actinomycetota</taxon>
        <taxon>Actinomycetes</taxon>
        <taxon>Bifidobacteriales</taxon>
        <taxon>Bifidobacteriaceae</taxon>
        <taxon>Gardnerella</taxon>
    </lineage>
</organism>
<feature type="compositionally biased region" description="Low complexity" evidence="1">
    <location>
        <begin position="386"/>
        <end position="416"/>
    </location>
</feature>
<dbReference type="Pfam" id="PF11268">
    <property type="entry name" value="DUF3071"/>
    <property type="match status" value="1"/>
</dbReference>
<feature type="compositionally biased region" description="Low complexity" evidence="1">
    <location>
        <begin position="249"/>
        <end position="263"/>
    </location>
</feature>
<feature type="compositionally biased region" description="Basic and acidic residues" evidence="1">
    <location>
        <begin position="295"/>
        <end position="312"/>
    </location>
</feature>
<evidence type="ECO:0000313" key="4">
    <source>
        <dbReference type="Proteomes" id="UP000070505"/>
    </source>
</evidence>
<accession>A0A135Z8M5</accession>
<feature type="compositionally biased region" description="Low complexity" evidence="1">
    <location>
        <begin position="424"/>
        <end position="437"/>
    </location>
</feature>
<reference evidence="3 4" key="1">
    <citation type="submission" date="2016-02" db="EMBL/GenBank/DDBJ databases">
        <authorList>
            <person name="Wen L."/>
            <person name="He K."/>
            <person name="Yang H."/>
        </authorList>
    </citation>
    <scope>NUCLEOTIDE SEQUENCE [LARGE SCALE GENOMIC DNA]</scope>
    <source>
        <strain evidence="3 4">CMW7778B</strain>
    </source>
</reference>
<evidence type="ECO:0000256" key="1">
    <source>
        <dbReference type="SAM" id="MobiDB-lite"/>
    </source>
</evidence>
<feature type="compositionally biased region" description="Polar residues" evidence="1">
    <location>
        <begin position="372"/>
        <end position="385"/>
    </location>
</feature>
<feature type="domain" description="DUF3071" evidence="2">
    <location>
        <begin position="10"/>
        <end position="176"/>
    </location>
</feature>
<proteinExistence type="predicted"/>
<evidence type="ECO:0000313" key="3">
    <source>
        <dbReference type="EMBL" id="KXI17985.1"/>
    </source>
</evidence>
<dbReference type="InterPro" id="IPR047682">
    <property type="entry name" value="SepH-like"/>
</dbReference>
<sequence length="477" mass="53631">MLENPPKTASFDHVDENGDLIFIYENTPLKIYMDDTLKHAISESQRIKNVNDADSQSNTSQSSAALPISQIQALIRAGIEPSQVSARYHISEAQVRRFSSGVETEKQYAIEQFLSVPAPKQSNMRTLSDLIERTLAKARIGMETVKWRATRRGLEPWRIIAQFNTATRTIKAEWTWNMHDNTVSCMNTSSRLLLGEEIASATNLNSSKTSFNNTYRDTVNISFPFTNNEIPGNSIRSARIERAISQWENSNSEENNNSQNISQLDNQTDYKSGNKTEIHTLEDYVNKSSILDNSSKVKSDSHLSKKENRDYEFSNNSDHANNSPKLQSNTRDSHYSQENLILQKDDISEINSSESKKHTNKDNRSNKEYDSASVTSANKNTYSQVANSSENSIENSNENSSTNANSNNSNNAYKNNRNSKDNSAKNNSNSTISNSNSKTHETQNNANTVEKSHSTEHKRRSGRSAVPSWDEILFGEG</sequence>
<feature type="compositionally biased region" description="Polar residues" evidence="1">
    <location>
        <begin position="313"/>
        <end position="340"/>
    </location>
</feature>
<dbReference type="InterPro" id="IPR021421">
    <property type="entry name" value="DUF3071"/>
</dbReference>
<dbReference type="AlphaFoldDB" id="A0A135Z8M5"/>
<feature type="region of interest" description="Disordered" evidence="1">
    <location>
        <begin position="294"/>
        <end position="477"/>
    </location>
</feature>
<feature type="compositionally biased region" description="Basic and acidic residues" evidence="1">
    <location>
        <begin position="354"/>
        <end position="370"/>
    </location>
</feature>
<gene>
    <name evidence="3" type="ORF">HMPREF3230_00493</name>
</gene>